<feature type="transmembrane region" description="Helical" evidence="1">
    <location>
        <begin position="12"/>
        <end position="29"/>
    </location>
</feature>
<dbReference type="AlphaFoldDB" id="A0A557SS25"/>
<keyword evidence="1" id="KW-0472">Membrane</keyword>
<proteinExistence type="predicted"/>
<protein>
    <submittedName>
        <fullName evidence="2">Uncharacterized protein</fullName>
    </submittedName>
</protein>
<keyword evidence="3" id="KW-1185">Reference proteome</keyword>
<keyword evidence="1" id="KW-0812">Transmembrane</keyword>
<dbReference type="Proteomes" id="UP000315289">
    <property type="component" value="Unassembled WGS sequence"/>
</dbReference>
<evidence type="ECO:0000313" key="2">
    <source>
        <dbReference type="EMBL" id="TVP39395.1"/>
    </source>
</evidence>
<name>A0A557SS25_9ARCH</name>
<evidence type="ECO:0000313" key="3">
    <source>
        <dbReference type="Proteomes" id="UP000315289"/>
    </source>
</evidence>
<keyword evidence="1" id="KW-1133">Transmembrane helix</keyword>
<reference evidence="2 3" key="1">
    <citation type="journal article" date="2019" name="Front. Microbiol.">
        <title>Ammonia Oxidation by the Arctic Terrestrial Thaumarchaeote Candidatus Nitrosocosmicus arcticus Is Stimulated by Increasing Temperatures.</title>
        <authorList>
            <person name="Alves R.J.E."/>
            <person name="Kerou M."/>
            <person name="Zappe A."/>
            <person name="Bittner R."/>
            <person name="Abby S.S."/>
            <person name="Schmidt H.A."/>
            <person name="Pfeifer K."/>
            <person name="Schleper C."/>
        </authorList>
    </citation>
    <scope>NUCLEOTIDE SEQUENCE [LARGE SCALE GENOMIC DNA]</scope>
    <source>
        <strain evidence="2 3">Kfb</strain>
    </source>
</reference>
<evidence type="ECO:0000256" key="1">
    <source>
        <dbReference type="SAM" id="Phobius"/>
    </source>
</evidence>
<comment type="caution">
    <text evidence="2">The sequence shown here is derived from an EMBL/GenBank/DDBJ whole genome shotgun (WGS) entry which is preliminary data.</text>
</comment>
<organism evidence="2 3">
    <name type="scientific">Candidatus Nitrosocosmicus arcticus</name>
    <dbReference type="NCBI Taxonomy" id="2035267"/>
    <lineage>
        <taxon>Archaea</taxon>
        <taxon>Nitrososphaerota</taxon>
        <taxon>Nitrososphaeria</taxon>
        <taxon>Nitrososphaerales</taxon>
        <taxon>Nitrososphaeraceae</taxon>
        <taxon>Candidatus Nitrosocosmicus</taxon>
    </lineage>
</organism>
<dbReference type="EMBL" id="VOAH01000016">
    <property type="protein sequence ID" value="TVP39395.1"/>
    <property type="molecule type" value="Genomic_DNA"/>
</dbReference>
<sequence>MVKLNITFLKKINLIILSTFIIWVMLINFEIRGSLSYAQENIDRNIIPLLIPPYQMIKDLGSSYFNKFNVTYVNDIP</sequence>
<gene>
    <name evidence="2" type="ORF">NARC_160109</name>
</gene>
<accession>A0A557SS25</accession>